<feature type="compositionally biased region" description="Polar residues" evidence="2">
    <location>
        <begin position="394"/>
        <end position="411"/>
    </location>
</feature>
<evidence type="ECO:0000259" key="3">
    <source>
        <dbReference type="PROSITE" id="PS50158"/>
    </source>
</evidence>
<feature type="region of interest" description="Disordered" evidence="2">
    <location>
        <begin position="238"/>
        <end position="293"/>
    </location>
</feature>
<evidence type="ECO:0000313" key="5">
    <source>
        <dbReference type="Proteomes" id="UP001059893"/>
    </source>
</evidence>
<dbReference type="PROSITE" id="PS50158">
    <property type="entry name" value="ZF_CCHC"/>
    <property type="match status" value="1"/>
</dbReference>
<dbReference type="Proteomes" id="UP001059893">
    <property type="component" value="Unassembled WGS sequence"/>
</dbReference>
<feature type="compositionally biased region" description="Polar residues" evidence="2">
    <location>
        <begin position="282"/>
        <end position="291"/>
    </location>
</feature>
<feature type="region of interest" description="Disordered" evidence="2">
    <location>
        <begin position="394"/>
        <end position="474"/>
    </location>
</feature>
<name>A0ABQ8N2D6_PYRGI</name>
<comment type="caution">
    <text evidence="4">The sequence shown here is derived from an EMBL/GenBank/DDBJ whole genome shotgun (WGS) entry which is preliminary data.</text>
</comment>
<dbReference type="InterPro" id="IPR036875">
    <property type="entry name" value="Znf_CCHC_sf"/>
</dbReference>
<dbReference type="SUPFAM" id="SSF50630">
    <property type="entry name" value="Acid proteases"/>
    <property type="match status" value="1"/>
</dbReference>
<dbReference type="SUPFAM" id="SSF57756">
    <property type="entry name" value="Retrovirus zinc finger-like domains"/>
    <property type="match status" value="1"/>
</dbReference>
<protein>
    <recommendedName>
        <fullName evidence="3">CCHC-type domain-containing protein</fullName>
    </recommendedName>
</protein>
<dbReference type="EMBL" id="JABSND010000689">
    <property type="protein sequence ID" value="KAI6289652.1"/>
    <property type="molecule type" value="Genomic_DNA"/>
</dbReference>
<sequence length="772" mass="87767">MAGFIRTFHGDKQEDPEVYIENVEVYAVCANRGETGTEQYRIQCRAIFIQGLRGKADFWYNTLLTKEIRRDWERLKTEFLEKFKPEYTADERANMLEKELAQQIAQFGRRPNESLKKYLERAQNLNFRLTSGDRDKTNRDNLALNLIMRLPDGTDGVTLQQRALDVLRSTGKMTWKGSFLTAQATFKNVYEVVESMVEGLTPHEFPDYTEFDEKDVRGEGEDLTILADNFGRLRINLHQAPPGAQDSGSARHRDDSWRQRQPQQSQQRAQQGSSQPRNQQQAAPTSSTRRTGGTCWNCGEQGHMAPDCPKPYNRQMYQDNAREFQMRRREHDDGAARPATGANAIDIGERRMEEVQTMESDSSLSCPREYRDQIYRFEQGIPVTPDSRQHRVNFQQPVLMSKPATRTQNRNPDNRHNPLFREPGTPGGDAQESPAQPSVGAPRLPTPVPPEVEDLTDHEMDEDNGDPVPPLEFDRRNEDDLKRLVQTFADLKADRRDIQKIIRRARQAAQPERRKTVGKGARPKHARPLPIRGVPDQTDDFNFLEELTQTKISVPIMSIIRGMPSAHWDLQQALKMKNKNDDTRANLVQGIPDDHVVRGTPIMMNWFEGQKTDAFCASAQSVFSVEKFKIGTEYALRSDEVRAPMLQYLEMTLNNHHTIYAMADTGSTIDLIPPALVEELGLPTGKIEEPWNVKLANGTTQPVTQFATVSLQCGYVMVPILLWVMGGPGTNTLLLGQNFFNRVRAILNMGSGSAVLHDRYGKASEVKLLNQY</sequence>
<dbReference type="PANTHER" id="PTHR33223:SF6">
    <property type="entry name" value="CCHC-TYPE DOMAIN-CONTAINING PROTEIN"/>
    <property type="match status" value="1"/>
</dbReference>
<evidence type="ECO:0000313" key="4">
    <source>
        <dbReference type="EMBL" id="KAI6289652.1"/>
    </source>
</evidence>
<accession>A0ABQ8N2D6</accession>
<dbReference type="InterPro" id="IPR021109">
    <property type="entry name" value="Peptidase_aspartic_dom_sf"/>
</dbReference>
<keyword evidence="1" id="KW-0862">Zinc</keyword>
<organism evidence="4 5">
    <name type="scientific">Pyricularia grisea</name>
    <name type="common">Crabgrass-specific blast fungus</name>
    <name type="synonym">Magnaporthe grisea</name>
    <dbReference type="NCBI Taxonomy" id="148305"/>
    <lineage>
        <taxon>Eukaryota</taxon>
        <taxon>Fungi</taxon>
        <taxon>Dikarya</taxon>
        <taxon>Ascomycota</taxon>
        <taxon>Pezizomycotina</taxon>
        <taxon>Sordariomycetes</taxon>
        <taxon>Sordariomycetidae</taxon>
        <taxon>Magnaporthales</taxon>
        <taxon>Pyriculariaceae</taxon>
        <taxon>Pyricularia</taxon>
    </lineage>
</organism>
<dbReference type="SMART" id="SM00343">
    <property type="entry name" value="ZnF_C2HC"/>
    <property type="match status" value="1"/>
</dbReference>
<dbReference type="Pfam" id="PF03732">
    <property type="entry name" value="Retrotrans_gag"/>
    <property type="match status" value="1"/>
</dbReference>
<evidence type="ECO:0000256" key="1">
    <source>
        <dbReference type="PROSITE-ProRule" id="PRU00047"/>
    </source>
</evidence>
<dbReference type="Gene3D" id="4.10.60.10">
    <property type="entry name" value="Zinc finger, CCHC-type"/>
    <property type="match status" value="1"/>
</dbReference>
<feature type="domain" description="CCHC-type" evidence="3">
    <location>
        <begin position="295"/>
        <end position="310"/>
    </location>
</feature>
<feature type="compositionally biased region" description="Low complexity" evidence="2">
    <location>
        <begin position="259"/>
        <end position="281"/>
    </location>
</feature>
<keyword evidence="1" id="KW-0863">Zinc-finger</keyword>
<dbReference type="CDD" id="cd00303">
    <property type="entry name" value="retropepsin_like"/>
    <property type="match status" value="1"/>
</dbReference>
<proteinExistence type="predicted"/>
<evidence type="ECO:0000256" key="2">
    <source>
        <dbReference type="SAM" id="MobiDB-lite"/>
    </source>
</evidence>
<gene>
    <name evidence="4" type="ORF">MCOR33_011761</name>
</gene>
<dbReference type="PANTHER" id="PTHR33223">
    <property type="entry name" value="CCHC-TYPE DOMAIN-CONTAINING PROTEIN"/>
    <property type="match status" value="1"/>
</dbReference>
<feature type="compositionally biased region" description="Basic and acidic residues" evidence="2">
    <location>
        <begin position="249"/>
        <end position="258"/>
    </location>
</feature>
<feature type="region of interest" description="Disordered" evidence="2">
    <location>
        <begin position="505"/>
        <end position="534"/>
    </location>
</feature>
<dbReference type="Gene3D" id="2.40.70.10">
    <property type="entry name" value="Acid Proteases"/>
    <property type="match status" value="1"/>
</dbReference>
<keyword evidence="5" id="KW-1185">Reference proteome</keyword>
<dbReference type="Pfam" id="PF00098">
    <property type="entry name" value="zf-CCHC"/>
    <property type="match status" value="1"/>
</dbReference>
<feature type="compositionally biased region" description="Acidic residues" evidence="2">
    <location>
        <begin position="451"/>
        <end position="465"/>
    </location>
</feature>
<dbReference type="InterPro" id="IPR005162">
    <property type="entry name" value="Retrotrans_gag_dom"/>
</dbReference>
<keyword evidence="1" id="KW-0479">Metal-binding</keyword>
<dbReference type="Pfam" id="PF13975">
    <property type="entry name" value="gag-asp_proteas"/>
    <property type="match status" value="1"/>
</dbReference>
<dbReference type="InterPro" id="IPR001878">
    <property type="entry name" value="Znf_CCHC"/>
</dbReference>
<reference evidence="4" key="1">
    <citation type="submission" date="2021-01" db="EMBL/GenBank/DDBJ databases">
        <title>Deciphering the adaptive evolutionary patterns associated with biogeogrpahic diversity in the finger millet blast pathogen Magnaporthe oryzae in Eastern Africa.</title>
        <authorList>
            <person name="Onyema G."/>
            <person name="Shittu T.A."/>
            <person name="Dodsworth S."/>
            <person name="Devilliers S."/>
            <person name="Muthumeenakshi S."/>
            <person name="Sreenivasaprasad S."/>
        </authorList>
    </citation>
    <scope>NUCLEOTIDE SEQUENCE</scope>
    <source>
        <strain evidence="4">D15/s37</strain>
    </source>
</reference>